<comment type="caution">
    <text evidence="2">The sequence shown here is derived from an EMBL/GenBank/DDBJ whole genome shotgun (WGS) entry which is preliminary data.</text>
</comment>
<sequence length="78" mass="9020">MKRYIFFFVSIFYTAIILAVLYINFDTVIGAFGDGPPYYGRTTNMDKWENPIPLLLLIDVITLFLLVASARGIYKYLK</sequence>
<evidence type="ECO:0000313" key="2">
    <source>
        <dbReference type="EMBL" id="TDK66081.1"/>
    </source>
</evidence>
<dbReference type="EMBL" id="SMYL01000004">
    <property type="protein sequence ID" value="TDK66081.1"/>
    <property type="molecule type" value="Genomic_DNA"/>
</dbReference>
<organism evidence="2 3">
    <name type="scientific">Sapientia aquatica</name>
    <dbReference type="NCBI Taxonomy" id="1549640"/>
    <lineage>
        <taxon>Bacteria</taxon>
        <taxon>Pseudomonadati</taxon>
        <taxon>Pseudomonadota</taxon>
        <taxon>Betaproteobacteria</taxon>
        <taxon>Burkholderiales</taxon>
        <taxon>Oxalobacteraceae</taxon>
        <taxon>Sapientia</taxon>
    </lineage>
</organism>
<gene>
    <name evidence="2" type="ORF">E2I14_10855</name>
</gene>
<feature type="transmembrane region" description="Helical" evidence="1">
    <location>
        <begin position="7"/>
        <end position="32"/>
    </location>
</feature>
<reference evidence="2 3" key="1">
    <citation type="submission" date="2019-03" db="EMBL/GenBank/DDBJ databases">
        <title>Sapientia aquatica gen. nov., sp. nov., isolated from a crater lake.</title>
        <authorList>
            <person name="Felfoldi T."/>
            <person name="Szabo A."/>
            <person name="Toth E."/>
            <person name="Schumann P."/>
            <person name="Keki Z."/>
            <person name="Marialigeti K."/>
            <person name="Mathe I."/>
        </authorList>
    </citation>
    <scope>NUCLEOTIDE SEQUENCE [LARGE SCALE GENOMIC DNA]</scope>
    <source>
        <strain evidence="2 3">SA-152</strain>
    </source>
</reference>
<proteinExistence type="predicted"/>
<keyword evidence="1" id="KW-0812">Transmembrane</keyword>
<protein>
    <submittedName>
        <fullName evidence="2">Uncharacterized protein</fullName>
    </submittedName>
</protein>
<feature type="transmembrane region" description="Helical" evidence="1">
    <location>
        <begin position="52"/>
        <end position="74"/>
    </location>
</feature>
<keyword evidence="1" id="KW-1133">Transmembrane helix</keyword>
<dbReference type="OrthoDB" id="8781872at2"/>
<dbReference type="AlphaFoldDB" id="A0A4R5W1L3"/>
<name>A0A4R5W1L3_9BURK</name>
<dbReference type="Proteomes" id="UP000294829">
    <property type="component" value="Unassembled WGS sequence"/>
</dbReference>
<keyword evidence="3" id="KW-1185">Reference proteome</keyword>
<keyword evidence="1" id="KW-0472">Membrane</keyword>
<accession>A0A4R5W1L3</accession>
<evidence type="ECO:0000256" key="1">
    <source>
        <dbReference type="SAM" id="Phobius"/>
    </source>
</evidence>
<evidence type="ECO:0000313" key="3">
    <source>
        <dbReference type="Proteomes" id="UP000294829"/>
    </source>
</evidence>